<dbReference type="Proteomes" id="UP000051160">
    <property type="component" value="Unassembled WGS sequence"/>
</dbReference>
<evidence type="ECO:0000256" key="3">
    <source>
        <dbReference type="ARBA" id="ARBA00038493"/>
    </source>
</evidence>
<dbReference type="GO" id="GO:0019172">
    <property type="term" value="F:glyoxalase III activity"/>
    <property type="evidence" value="ECO:0007669"/>
    <property type="project" value="TreeGrafter"/>
</dbReference>
<dbReference type="GO" id="GO:0019243">
    <property type="term" value="P:methylglyoxal catabolic process to D-lactate via S-lactoyl-glutathione"/>
    <property type="evidence" value="ECO:0007669"/>
    <property type="project" value="TreeGrafter"/>
</dbReference>
<dbReference type="PANTHER" id="PTHR48094">
    <property type="entry name" value="PROTEIN/NUCLEIC ACID DEGLYCASE DJ-1-RELATED"/>
    <property type="match status" value="1"/>
</dbReference>
<reference evidence="5 6" key="1">
    <citation type="journal article" date="2015" name="Genome Announc.">
        <title>Expanding the biotechnology potential of lactobacilli through comparative genomics of 213 strains and associated genera.</title>
        <authorList>
            <person name="Sun Z."/>
            <person name="Harris H.M."/>
            <person name="McCann A."/>
            <person name="Guo C."/>
            <person name="Argimon S."/>
            <person name="Zhang W."/>
            <person name="Yang X."/>
            <person name="Jeffery I.B."/>
            <person name="Cooney J.C."/>
            <person name="Kagawa T.F."/>
            <person name="Liu W."/>
            <person name="Song Y."/>
            <person name="Salvetti E."/>
            <person name="Wrobel A."/>
            <person name="Rasinkangas P."/>
            <person name="Parkhill J."/>
            <person name="Rea M.C."/>
            <person name="O'Sullivan O."/>
            <person name="Ritari J."/>
            <person name="Douillard F.P."/>
            <person name="Paul Ross R."/>
            <person name="Yang R."/>
            <person name="Briner A.E."/>
            <person name="Felis G.E."/>
            <person name="de Vos W.M."/>
            <person name="Barrangou R."/>
            <person name="Klaenhammer T.R."/>
            <person name="Caufield P.W."/>
            <person name="Cui Y."/>
            <person name="Zhang H."/>
            <person name="O'Toole P.W."/>
        </authorList>
    </citation>
    <scope>NUCLEOTIDE SEQUENCE [LARGE SCALE GENOMIC DNA]</scope>
    <source>
        <strain evidence="5 6">DSM 19909</strain>
    </source>
</reference>
<name>A0A0R1LP19_9LACO</name>
<proteinExistence type="inferred from homology"/>
<dbReference type="EMBL" id="AZEE01000029">
    <property type="protein sequence ID" value="KRK97605.1"/>
    <property type="molecule type" value="Genomic_DNA"/>
</dbReference>
<dbReference type="PANTHER" id="PTHR48094:SF11">
    <property type="entry name" value="GLUTATHIONE-INDEPENDENT GLYOXALASE HSP31-RELATED"/>
    <property type="match status" value="1"/>
</dbReference>
<dbReference type="GO" id="GO:0005737">
    <property type="term" value="C:cytoplasm"/>
    <property type="evidence" value="ECO:0007669"/>
    <property type="project" value="TreeGrafter"/>
</dbReference>
<evidence type="ECO:0000259" key="4">
    <source>
        <dbReference type="Pfam" id="PF01965"/>
    </source>
</evidence>
<keyword evidence="2" id="KW-0456">Lyase</keyword>
<dbReference type="InterPro" id="IPR002818">
    <property type="entry name" value="DJ-1/PfpI"/>
</dbReference>
<organism evidence="5 6">
    <name type="scientific">Secundilactobacillus odoratitofui DSM 19909 = JCM 15043</name>
    <dbReference type="NCBI Taxonomy" id="1423776"/>
    <lineage>
        <taxon>Bacteria</taxon>
        <taxon>Bacillati</taxon>
        <taxon>Bacillota</taxon>
        <taxon>Bacilli</taxon>
        <taxon>Lactobacillales</taxon>
        <taxon>Lactobacillaceae</taxon>
        <taxon>Secundilactobacillus</taxon>
    </lineage>
</organism>
<keyword evidence="6" id="KW-1185">Reference proteome</keyword>
<evidence type="ECO:0000313" key="6">
    <source>
        <dbReference type="Proteomes" id="UP000051160"/>
    </source>
</evidence>
<evidence type="ECO:0000313" key="5">
    <source>
        <dbReference type="EMBL" id="KRK97605.1"/>
    </source>
</evidence>
<evidence type="ECO:0000256" key="2">
    <source>
        <dbReference type="ARBA" id="ARBA00023239"/>
    </source>
</evidence>
<dbReference type="Gene3D" id="3.40.50.880">
    <property type="match status" value="1"/>
</dbReference>
<evidence type="ECO:0000256" key="1">
    <source>
        <dbReference type="ARBA" id="ARBA00023016"/>
    </source>
</evidence>
<dbReference type="SUPFAM" id="SSF52317">
    <property type="entry name" value="Class I glutamine amidotransferase-like"/>
    <property type="match status" value="1"/>
</dbReference>
<gene>
    <name evidence="5" type="ORF">FD04_GL001639</name>
</gene>
<dbReference type="CDD" id="cd03141">
    <property type="entry name" value="GATase1_Hsp31_like"/>
    <property type="match status" value="1"/>
</dbReference>
<dbReference type="PATRIC" id="fig|1423776.4.peg.1660"/>
<dbReference type="AlphaFoldDB" id="A0A0R1LP19"/>
<dbReference type="STRING" id="1423776.FD04_GL001639"/>
<comment type="caution">
    <text evidence="5">The sequence shown here is derived from an EMBL/GenBank/DDBJ whole genome shotgun (WGS) entry which is preliminary data.</text>
</comment>
<protein>
    <submittedName>
        <fullName evidence="5">ThiJ PfpI family protein</fullName>
    </submittedName>
</protein>
<dbReference type="Pfam" id="PF01965">
    <property type="entry name" value="DJ-1_PfpI"/>
    <property type="match status" value="1"/>
</dbReference>
<dbReference type="InterPro" id="IPR050325">
    <property type="entry name" value="Prot/Nucl_acid_deglycase"/>
</dbReference>
<dbReference type="InterPro" id="IPR029062">
    <property type="entry name" value="Class_I_gatase-like"/>
</dbReference>
<sequence length="234" mass="25406">MKEVCKMTKALIVLTNHAKFETINRATGVWLSEATHFNQVMTEHQIDVDYVSPNGGYVPLDPGSIAPDQLDEVNNQFYNDADFRNRALGQSLQPSDINPRDYDVIYFAGGHGTVWDLPKSTALGQLAKQIYDQGGIVSAVCHGVVGLLAIQNADGSAFIKDKNLTGFTNEEEAINQLTNDVPFLAEDALKTAGAHHTKSDPYTEHVVTDGRLITGQNPQSARGVGEAVIKLLNA</sequence>
<accession>A0A0R1LP19</accession>
<comment type="similarity">
    <text evidence="3">Belongs to the peptidase C56 family. HSP31-like subfamily.</text>
</comment>
<keyword evidence="1" id="KW-0346">Stress response</keyword>
<feature type="domain" description="DJ-1/PfpI" evidence="4">
    <location>
        <begin position="31"/>
        <end position="230"/>
    </location>
</feature>